<organism evidence="2 3">
    <name type="scientific">Patagioenas fasciata monilis</name>
    <dbReference type="NCBI Taxonomy" id="372326"/>
    <lineage>
        <taxon>Eukaryota</taxon>
        <taxon>Metazoa</taxon>
        <taxon>Chordata</taxon>
        <taxon>Craniata</taxon>
        <taxon>Vertebrata</taxon>
        <taxon>Euteleostomi</taxon>
        <taxon>Archelosauria</taxon>
        <taxon>Archosauria</taxon>
        <taxon>Dinosauria</taxon>
        <taxon>Saurischia</taxon>
        <taxon>Theropoda</taxon>
        <taxon>Coelurosauria</taxon>
        <taxon>Aves</taxon>
        <taxon>Neognathae</taxon>
        <taxon>Neoaves</taxon>
        <taxon>Columbimorphae</taxon>
        <taxon>Columbiformes</taxon>
        <taxon>Columbidae</taxon>
        <taxon>Patagioenas</taxon>
    </lineage>
</organism>
<evidence type="ECO:0000313" key="2">
    <source>
        <dbReference type="EMBL" id="OPJ66735.1"/>
    </source>
</evidence>
<gene>
    <name evidence="2" type="ORF">AV530_016735</name>
</gene>
<sequence>MPAPGTSNPGKRKTFRSALRGCRRACPHPPRGVPLPLRGGLGSREEPRHQAALTTPALMLNRRRGWNSITSFKRRNMPCNSHQLGSVAALGTVGLHHDSH</sequence>
<evidence type="ECO:0000313" key="3">
    <source>
        <dbReference type="Proteomes" id="UP000190648"/>
    </source>
</evidence>
<reference evidence="2 3" key="1">
    <citation type="submission" date="2016-02" db="EMBL/GenBank/DDBJ databases">
        <title>Band-tailed pigeon sequencing and assembly.</title>
        <authorList>
            <person name="Soares A.E."/>
            <person name="Novak B.J."/>
            <person name="Rice E.S."/>
            <person name="O'Connell B."/>
            <person name="Chang D."/>
            <person name="Weber S."/>
            <person name="Shapiro B."/>
        </authorList>
    </citation>
    <scope>NUCLEOTIDE SEQUENCE [LARGE SCALE GENOMIC DNA]</scope>
    <source>
        <strain evidence="2">BTP2013</strain>
        <tissue evidence="2">Blood</tissue>
    </source>
</reference>
<name>A0A1V4J411_PATFA</name>
<evidence type="ECO:0000256" key="1">
    <source>
        <dbReference type="SAM" id="MobiDB-lite"/>
    </source>
</evidence>
<comment type="caution">
    <text evidence="2">The sequence shown here is derived from an EMBL/GenBank/DDBJ whole genome shotgun (WGS) entry which is preliminary data.</text>
</comment>
<dbReference type="EMBL" id="LSYS01009367">
    <property type="protein sequence ID" value="OPJ66735.1"/>
    <property type="molecule type" value="Genomic_DNA"/>
</dbReference>
<protein>
    <submittedName>
        <fullName evidence="2">Uncharacterized protein</fullName>
    </submittedName>
</protein>
<dbReference type="Proteomes" id="UP000190648">
    <property type="component" value="Unassembled WGS sequence"/>
</dbReference>
<dbReference type="AlphaFoldDB" id="A0A1V4J411"/>
<accession>A0A1V4J411</accession>
<proteinExistence type="predicted"/>
<feature type="region of interest" description="Disordered" evidence="1">
    <location>
        <begin position="22"/>
        <end position="48"/>
    </location>
</feature>
<keyword evidence="3" id="KW-1185">Reference proteome</keyword>